<dbReference type="Pfam" id="PF00561">
    <property type="entry name" value="Abhydrolase_1"/>
    <property type="match status" value="1"/>
</dbReference>
<dbReference type="EMBL" id="SLXQ01000004">
    <property type="protein sequence ID" value="TCP53474.1"/>
    <property type="molecule type" value="Genomic_DNA"/>
</dbReference>
<protein>
    <submittedName>
        <fullName evidence="2">Pimeloyl-ACP methyl ester carboxylesterase</fullName>
    </submittedName>
</protein>
<evidence type="ECO:0000313" key="3">
    <source>
        <dbReference type="Proteomes" id="UP000294911"/>
    </source>
</evidence>
<comment type="caution">
    <text evidence="2">The sequence shown here is derived from an EMBL/GenBank/DDBJ whole genome shotgun (WGS) entry which is preliminary data.</text>
</comment>
<keyword evidence="3" id="KW-1185">Reference proteome</keyword>
<accession>A0A4R2QW43</accession>
<dbReference type="PANTHER" id="PTHR43433:SF5">
    <property type="entry name" value="AB HYDROLASE-1 DOMAIN-CONTAINING PROTEIN"/>
    <property type="match status" value="1"/>
</dbReference>
<dbReference type="RefSeq" id="WP_132877205.1">
    <property type="nucleotide sequence ID" value="NZ_SLXQ01000004.1"/>
</dbReference>
<dbReference type="Gene3D" id="3.40.50.1820">
    <property type="entry name" value="alpha/beta hydrolase"/>
    <property type="match status" value="1"/>
</dbReference>
<feature type="domain" description="AB hydrolase-1" evidence="1">
    <location>
        <begin position="23"/>
        <end position="267"/>
    </location>
</feature>
<evidence type="ECO:0000259" key="1">
    <source>
        <dbReference type="Pfam" id="PF00561"/>
    </source>
</evidence>
<dbReference type="InterPro" id="IPR000073">
    <property type="entry name" value="AB_hydrolase_1"/>
</dbReference>
<evidence type="ECO:0000313" key="2">
    <source>
        <dbReference type="EMBL" id="TCP53474.1"/>
    </source>
</evidence>
<dbReference type="GO" id="GO:0046503">
    <property type="term" value="P:glycerolipid catabolic process"/>
    <property type="evidence" value="ECO:0007669"/>
    <property type="project" value="TreeGrafter"/>
</dbReference>
<sequence length="285" mass="30022">MERTVDANGLRIWCETFGKPADPAVLLIMGLGAQGVAWPEPLCQRIADNGRYVIRYDQRDVGLSSSVDFETNPYTFTDLAADAVGLLTGLEIAAAHVVGASMGGMVAQEIALEYSARMLSMTCIMSTAEPIDPSTGTFRGAVPDPRIVAWQTEYGANPPQSAQARVDSVVELARINAGTLEPFDEAAQRMIIELEDKRGDRAAAAANHTKAALASRDRAGLVSSIGVPTLVIHGTEDVMAPPDHGAALASAIAGSTFLTIEGMGHELPATAFHRIVTAIIDHTGG</sequence>
<dbReference type="AlphaFoldDB" id="A0A4R2QW43"/>
<dbReference type="GO" id="GO:0004806">
    <property type="term" value="F:triacylglycerol lipase activity"/>
    <property type="evidence" value="ECO:0007669"/>
    <property type="project" value="TreeGrafter"/>
</dbReference>
<gene>
    <name evidence="2" type="ORF">EV191_10441</name>
</gene>
<dbReference type="InterPro" id="IPR029058">
    <property type="entry name" value="AB_hydrolase_fold"/>
</dbReference>
<proteinExistence type="predicted"/>
<dbReference type="InterPro" id="IPR050471">
    <property type="entry name" value="AB_hydrolase"/>
</dbReference>
<name>A0A4R2QW43_9PSEU</name>
<dbReference type="OrthoDB" id="8957634at2"/>
<dbReference type="SUPFAM" id="SSF53474">
    <property type="entry name" value="alpha/beta-Hydrolases"/>
    <property type="match status" value="1"/>
</dbReference>
<dbReference type="PANTHER" id="PTHR43433">
    <property type="entry name" value="HYDROLASE, ALPHA/BETA FOLD FAMILY PROTEIN"/>
    <property type="match status" value="1"/>
</dbReference>
<organism evidence="2 3">
    <name type="scientific">Tamaricihabitans halophyticus</name>
    <dbReference type="NCBI Taxonomy" id="1262583"/>
    <lineage>
        <taxon>Bacteria</taxon>
        <taxon>Bacillati</taxon>
        <taxon>Actinomycetota</taxon>
        <taxon>Actinomycetes</taxon>
        <taxon>Pseudonocardiales</taxon>
        <taxon>Pseudonocardiaceae</taxon>
        <taxon>Tamaricihabitans</taxon>
    </lineage>
</organism>
<dbReference type="Proteomes" id="UP000294911">
    <property type="component" value="Unassembled WGS sequence"/>
</dbReference>
<reference evidence="2 3" key="1">
    <citation type="submission" date="2019-03" db="EMBL/GenBank/DDBJ databases">
        <title>Genomic Encyclopedia of Type Strains, Phase IV (KMG-IV): sequencing the most valuable type-strain genomes for metagenomic binning, comparative biology and taxonomic classification.</title>
        <authorList>
            <person name="Goeker M."/>
        </authorList>
    </citation>
    <scope>NUCLEOTIDE SEQUENCE [LARGE SCALE GENOMIC DNA]</scope>
    <source>
        <strain evidence="2 3">DSM 45765</strain>
    </source>
</reference>